<dbReference type="InterPro" id="IPR029069">
    <property type="entry name" value="HotDog_dom_sf"/>
</dbReference>
<dbReference type="EMBL" id="CAEZTI010000060">
    <property type="protein sequence ID" value="CAB4561331.1"/>
    <property type="molecule type" value="Genomic_DNA"/>
</dbReference>
<dbReference type="SUPFAM" id="SSF54637">
    <property type="entry name" value="Thioesterase/thiol ester dehydrase-isomerase"/>
    <property type="match status" value="1"/>
</dbReference>
<dbReference type="Pfam" id="PF13279">
    <property type="entry name" value="4HBT_2"/>
    <property type="match status" value="1"/>
</dbReference>
<organism evidence="1">
    <name type="scientific">freshwater metagenome</name>
    <dbReference type="NCBI Taxonomy" id="449393"/>
    <lineage>
        <taxon>unclassified sequences</taxon>
        <taxon>metagenomes</taxon>
        <taxon>ecological metagenomes</taxon>
    </lineage>
</organism>
<protein>
    <submittedName>
        <fullName evidence="1">Unannotated protein</fullName>
    </submittedName>
</protein>
<gene>
    <name evidence="1" type="ORF">UFOPK1619_00412</name>
</gene>
<evidence type="ECO:0000313" key="1">
    <source>
        <dbReference type="EMBL" id="CAB4561331.1"/>
    </source>
</evidence>
<accession>A0A6J6DBK4</accession>
<dbReference type="AlphaFoldDB" id="A0A6J6DBK4"/>
<dbReference type="CDD" id="cd00586">
    <property type="entry name" value="4HBT"/>
    <property type="match status" value="1"/>
</dbReference>
<dbReference type="Gene3D" id="3.10.129.10">
    <property type="entry name" value="Hotdog Thioesterase"/>
    <property type="match status" value="1"/>
</dbReference>
<sequence length="139" mass="15539">MKYTEEIRVRYNECDMQNVVFNANYWLYADDSVAQFVRHAIAAEKNADANDVDLIAVGFDFMLKTATGTWHKGATYGDIIHAACSVSRWGNTSFDVDVAMTVNEEPVFDCRITYVSTTPGAPTPVAVPEMVKRALSRDF</sequence>
<name>A0A6J6DBK4_9ZZZZ</name>
<reference evidence="1" key="1">
    <citation type="submission" date="2020-05" db="EMBL/GenBank/DDBJ databases">
        <authorList>
            <person name="Chiriac C."/>
            <person name="Salcher M."/>
            <person name="Ghai R."/>
            <person name="Kavagutti S V."/>
        </authorList>
    </citation>
    <scope>NUCLEOTIDE SEQUENCE</scope>
</reference>
<proteinExistence type="predicted"/>